<name>A0ABN7QZA3_9GAMM</name>
<keyword evidence="2" id="KW-1185">Reference proteome</keyword>
<evidence type="ECO:0000313" key="2">
    <source>
        <dbReference type="Proteomes" id="UP000680116"/>
    </source>
</evidence>
<reference evidence="1 2" key="1">
    <citation type="submission" date="2021-04" db="EMBL/GenBank/DDBJ databases">
        <authorList>
            <person name="Rodrigo-Torres L."/>
            <person name="Arahal R. D."/>
            <person name="Lucena T."/>
        </authorList>
    </citation>
    <scope>NUCLEOTIDE SEQUENCE [LARGE SCALE GENOMIC DNA]</scope>
    <source>
        <strain evidence="1 2">CECT 30171</strain>
    </source>
</reference>
<accession>A0ABN7QZA3</accession>
<protein>
    <submittedName>
        <fullName evidence="1">Uncharacterized protein</fullName>
    </submittedName>
</protein>
<organism evidence="1 2">
    <name type="scientific">Novilysobacter luteus</name>
    <dbReference type="NCBI Taxonomy" id="2822368"/>
    <lineage>
        <taxon>Bacteria</taxon>
        <taxon>Pseudomonadati</taxon>
        <taxon>Pseudomonadota</taxon>
        <taxon>Gammaproteobacteria</taxon>
        <taxon>Lysobacterales</taxon>
        <taxon>Lysobacteraceae</taxon>
        <taxon>Novilysobacter</taxon>
    </lineage>
</organism>
<dbReference type="Proteomes" id="UP000680116">
    <property type="component" value="Chromosome"/>
</dbReference>
<sequence>MLKYVLLAVFAGLGWFVFVDGSKLDEADVRAYYLAQRDATLALDADTLCAMLSKDASGRMTTYVGPREQIQLVSRDSACRDTQEMFQKMKPLMELLGNEVPFGYTYEINAINLSDDRKSARVEVRSVLDILGMRFVSRTVETLVRDRRVVLVEHVEGRAWVSESPGM</sequence>
<proteinExistence type="predicted"/>
<dbReference type="RefSeq" id="WP_215218136.1">
    <property type="nucleotide sequence ID" value="NZ_OU015430.1"/>
</dbReference>
<dbReference type="EMBL" id="OU015430">
    <property type="protein sequence ID" value="CAG4973809.1"/>
    <property type="molecule type" value="Genomic_DNA"/>
</dbReference>
<evidence type="ECO:0000313" key="1">
    <source>
        <dbReference type="EMBL" id="CAG4973809.1"/>
    </source>
</evidence>
<gene>
    <name evidence="1" type="ORF">LYB30171_01531</name>
</gene>